<dbReference type="Proteomes" id="UP000811545">
    <property type="component" value="Unassembled WGS sequence"/>
</dbReference>
<dbReference type="EMBL" id="QLTW01000213">
    <property type="protein sequence ID" value="MBT9145891.1"/>
    <property type="molecule type" value="Genomic_DNA"/>
</dbReference>
<evidence type="ECO:0000313" key="1">
    <source>
        <dbReference type="EMBL" id="MBT9145891.1"/>
    </source>
</evidence>
<protein>
    <submittedName>
        <fullName evidence="1">Uncharacterized protein</fullName>
    </submittedName>
</protein>
<evidence type="ECO:0000313" key="2">
    <source>
        <dbReference type="Proteomes" id="UP000811545"/>
    </source>
</evidence>
<sequence length="60" mass="6868">MDKIDKIKSILSDEEAQEMVKKGEAKVIDDSKGELIERVNKTIISKDGRLLLREVNREVL</sequence>
<accession>A0A9E2BHW3</accession>
<gene>
    <name evidence="1" type="ORF">DDT42_01768</name>
</gene>
<comment type="caution">
    <text evidence="1">The sequence shown here is derived from an EMBL/GenBank/DDBJ whole genome shotgun (WGS) entry which is preliminary data.</text>
</comment>
<dbReference type="AlphaFoldDB" id="A0A9E2BHW3"/>
<name>A0A9E2BHW3_PSYF1</name>
<proteinExistence type="predicted"/>
<organism evidence="1 2">
    <name type="scientific">Psychracetigena formicireducens</name>
    <dbReference type="NCBI Taxonomy" id="2986056"/>
    <lineage>
        <taxon>Bacteria</taxon>
        <taxon>Bacillati</taxon>
        <taxon>Candidatus Lithacetigenota</taxon>
        <taxon>Candidatus Psychracetigena</taxon>
    </lineage>
</organism>
<reference evidence="1 2" key="1">
    <citation type="journal article" date="2021" name="bioRxiv">
        <title>Unique metabolic strategies in Hadean analogues reveal hints for primordial physiology.</title>
        <authorList>
            <person name="Nobu M.K."/>
            <person name="Nakai R."/>
            <person name="Tamazawa S."/>
            <person name="Mori H."/>
            <person name="Toyoda A."/>
            <person name="Ijiri A."/>
            <person name="Suzuki S."/>
            <person name="Kurokawa K."/>
            <person name="Kamagata Y."/>
            <person name="Tamaki H."/>
        </authorList>
    </citation>
    <scope>NUCLEOTIDE SEQUENCE [LARGE SCALE GENOMIC DNA]</scope>
    <source>
        <strain evidence="1">BS525</strain>
    </source>
</reference>